<organism evidence="1 3">
    <name type="scientific">Candidatus Magnetoglobus multicellularis str. Araruama</name>
    <dbReference type="NCBI Taxonomy" id="890399"/>
    <lineage>
        <taxon>Bacteria</taxon>
        <taxon>Pseudomonadati</taxon>
        <taxon>Thermodesulfobacteriota</taxon>
        <taxon>Desulfobacteria</taxon>
        <taxon>Desulfobacterales</taxon>
        <taxon>Desulfobacteraceae</taxon>
        <taxon>Candidatus Magnetoglobus</taxon>
    </lineage>
</organism>
<evidence type="ECO:0000313" key="1">
    <source>
        <dbReference type="EMBL" id="ETR65040.1"/>
    </source>
</evidence>
<sequence length="81" mass="9246">NPLKAADERNVMNKYSLKSKRSLASNKHKKQVAQNTLNICSSKFLSNICFIIVIVSQTKIKNSMKFDSNKLKAKFKLETIK</sequence>
<comment type="caution">
    <text evidence="1">The sequence shown here is derived from an EMBL/GenBank/DDBJ whole genome shotgun (WGS) entry which is preliminary data.</text>
</comment>
<protein>
    <submittedName>
        <fullName evidence="1">Uncharacterized protein</fullName>
    </submittedName>
</protein>
<evidence type="ECO:0000313" key="2">
    <source>
        <dbReference type="EMBL" id="ETR68758.1"/>
    </source>
</evidence>
<accession>A0A1V1NR32</accession>
<proteinExistence type="predicted"/>
<reference evidence="3" key="1">
    <citation type="submission" date="2012-11" db="EMBL/GenBank/DDBJ databases">
        <authorList>
            <person name="Lucero-Rivera Y.E."/>
            <person name="Tovar-Ramirez D."/>
        </authorList>
    </citation>
    <scope>NUCLEOTIDE SEQUENCE [LARGE SCALE GENOMIC DNA]</scope>
    <source>
        <strain evidence="3">Araruama</strain>
    </source>
</reference>
<reference evidence="1" key="2">
    <citation type="submission" date="2012-11" db="EMBL/GenBank/DDBJ databases">
        <authorList>
            <person name="Vasconcelos A.T.R."/>
            <person name="Motta C."/>
            <person name="Almeida L.G.P."/>
        </authorList>
    </citation>
    <scope>NUCLEOTIDE SEQUENCE</scope>
    <source>
        <strain evidence="1">Araruama</strain>
    </source>
</reference>
<feature type="non-terminal residue" evidence="1">
    <location>
        <position position="1"/>
    </location>
</feature>
<dbReference type="EMBL" id="ATBP01003282">
    <property type="protein sequence ID" value="ETR65040.1"/>
    <property type="molecule type" value="Genomic_DNA"/>
</dbReference>
<gene>
    <name evidence="2" type="ORF">OMM_10200</name>
    <name evidence="1" type="ORF">OMM_14906</name>
</gene>
<dbReference type="EMBL" id="ATBP01000842">
    <property type="protein sequence ID" value="ETR68758.1"/>
    <property type="molecule type" value="Genomic_DNA"/>
</dbReference>
<evidence type="ECO:0000313" key="3">
    <source>
        <dbReference type="Proteomes" id="UP000189670"/>
    </source>
</evidence>
<dbReference type="AlphaFoldDB" id="A0A1V1NR32"/>
<dbReference type="Proteomes" id="UP000189670">
    <property type="component" value="Unassembled WGS sequence"/>
</dbReference>
<name>A0A1V1NR32_9BACT</name>